<dbReference type="PATRIC" id="fig|1122169.6.peg.346"/>
<dbReference type="SUPFAM" id="SSF52266">
    <property type="entry name" value="SGNH hydrolase"/>
    <property type="match status" value="1"/>
</dbReference>
<dbReference type="OrthoDB" id="5653504at2"/>
<name>A0A0W0Z7L6_9GAMM</name>
<dbReference type="InterPro" id="IPR036514">
    <property type="entry name" value="SGNH_hydro_sf"/>
</dbReference>
<evidence type="ECO:0000313" key="1">
    <source>
        <dbReference type="EMBL" id="KTD64942.1"/>
    </source>
</evidence>
<dbReference type="GO" id="GO:0016788">
    <property type="term" value="F:hydrolase activity, acting on ester bonds"/>
    <property type="evidence" value="ECO:0007669"/>
    <property type="project" value="UniProtKB-ARBA"/>
</dbReference>
<dbReference type="Proteomes" id="UP000054600">
    <property type="component" value="Unassembled WGS sequence"/>
</dbReference>
<dbReference type="Gene3D" id="3.40.50.1110">
    <property type="entry name" value="SGNH hydrolase"/>
    <property type="match status" value="1"/>
</dbReference>
<sequence>MPKVILLGDSTLDNYYWVQNELTVTDHLSSILSNMQVINYAVDGFTTNSILYGEYKDFEVISPRHTHEYFKPLETLKKEQDVEHIVLSVLGNDFRVELSELIFMEPEARLQAINQLIARITSNYVRVVEEIKEVQPNAKLSLVLQYTPYLKSDPYLIYFLMDKLSRKESVSKGLLSYIQIKYYSLFGLNNERQREAIHLLQELMAKIYRNIFNELGKQMSQESFAIIDLSSSFDYRDSDSYKSQIEPSEKGGKLIASLISHAITRHDFKSESMLYAQHPSQSIPVTLEIPLAQLKNVWFPGSIFTNKEQALSVFKQAYQEQLSRDKASFCGLYGFFARSNVNFEHITLEELLSHAQSCFTKKTGFRTLRVMQNLGWLTEQGDIKEESGLGRLLVSVQDDVDRGMAAT</sequence>
<dbReference type="AlphaFoldDB" id="A0A0W0Z7L6"/>
<dbReference type="eggNOG" id="COG2755">
    <property type="taxonomic scope" value="Bacteria"/>
</dbReference>
<keyword evidence="2" id="KW-1185">Reference proteome</keyword>
<reference evidence="1 2" key="1">
    <citation type="submission" date="2015-11" db="EMBL/GenBank/DDBJ databases">
        <title>Genomic analysis of 38 Legionella species identifies large and diverse effector repertoires.</title>
        <authorList>
            <person name="Burstein D."/>
            <person name="Amaro F."/>
            <person name="Zusman T."/>
            <person name="Lifshitz Z."/>
            <person name="Cohen O."/>
            <person name="Gilbert J.A."/>
            <person name="Pupko T."/>
            <person name="Shuman H.A."/>
            <person name="Segal G."/>
        </authorList>
    </citation>
    <scope>NUCLEOTIDE SEQUENCE [LARGE SCALE GENOMIC DNA]</scope>
    <source>
        <strain evidence="1 2">ATCC 49655</strain>
    </source>
</reference>
<protein>
    <submittedName>
        <fullName evidence="1">GDSL-like Lipase/Acylhydrolase</fullName>
    </submittedName>
</protein>
<proteinExistence type="predicted"/>
<evidence type="ECO:0000313" key="2">
    <source>
        <dbReference type="Proteomes" id="UP000054600"/>
    </source>
</evidence>
<gene>
    <name evidence="1" type="ORF">Lsha_0311</name>
</gene>
<accession>A0A0W0Z7L6</accession>
<dbReference type="EMBL" id="LNYW01000016">
    <property type="protein sequence ID" value="KTD64942.1"/>
    <property type="molecule type" value="Genomic_DNA"/>
</dbReference>
<comment type="caution">
    <text evidence="1">The sequence shown here is derived from an EMBL/GenBank/DDBJ whole genome shotgun (WGS) entry which is preliminary data.</text>
</comment>
<keyword evidence="1" id="KW-0378">Hydrolase</keyword>
<dbReference type="RefSeq" id="WP_018575829.1">
    <property type="nucleotide sequence ID" value="NZ_KB892381.1"/>
</dbReference>
<organism evidence="1 2">
    <name type="scientific">Legionella shakespearei DSM 23087</name>
    <dbReference type="NCBI Taxonomy" id="1122169"/>
    <lineage>
        <taxon>Bacteria</taxon>
        <taxon>Pseudomonadati</taxon>
        <taxon>Pseudomonadota</taxon>
        <taxon>Gammaproteobacteria</taxon>
        <taxon>Legionellales</taxon>
        <taxon>Legionellaceae</taxon>
        <taxon>Legionella</taxon>
    </lineage>
</organism>